<dbReference type="GO" id="GO:0005524">
    <property type="term" value="F:ATP binding"/>
    <property type="evidence" value="ECO:0007669"/>
    <property type="project" value="UniProtKB-KW"/>
</dbReference>
<dbReference type="EMBL" id="AP022871">
    <property type="protein sequence ID" value="BCB90317.1"/>
    <property type="molecule type" value="Genomic_DNA"/>
</dbReference>
<dbReference type="InterPro" id="IPR018181">
    <property type="entry name" value="Heat_shock_70_CS"/>
</dbReference>
<dbReference type="InterPro" id="IPR013126">
    <property type="entry name" value="Hsp_70_fam"/>
</dbReference>
<dbReference type="Proteomes" id="UP000503011">
    <property type="component" value="Chromosome"/>
</dbReference>
<dbReference type="PROSITE" id="PS01036">
    <property type="entry name" value="HSP70_3"/>
    <property type="match status" value="1"/>
</dbReference>
<evidence type="ECO:0000256" key="5">
    <source>
        <dbReference type="ARBA" id="ARBA00023186"/>
    </source>
</evidence>
<evidence type="ECO:0000256" key="4">
    <source>
        <dbReference type="ARBA" id="ARBA00023016"/>
    </source>
</evidence>
<dbReference type="InterPro" id="IPR043129">
    <property type="entry name" value="ATPase_NBD"/>
</dbReference>
<reference evidence="8 9" key="2">
    <citation type="submission" date="2020-03" db="EMBL/GenBank/DDBJ databases">
        <authorList>
            <person name="Ichikawa N."/>
            <person name="Kimura A."/>
            <person name="Kitahashi Y."/>
            <person name="Uohara A."/>
        </authorList>
    </citation>
    <scope>NUCLEOTIDE SEQUENCE [LARGE SCALE GENOMIC DNA]</scope>
    <source>
        <strain evidence="8 9">NBRC 105367</strain>
    </source>
</reference>
<keyword evidence="3 6" id="KW-0067">ATP-binding</keyword>
<accession>A0A6F8YVZ8</accession>
<dbReference type="RefSeq" id="WP_173162560.1">
    <property type="nucleotide sequence ID" value="NZ_AP022871.1"/>
</dbReference>
<sequence length="571" mass="60673">MEATRISIDFGTSHTVAMLSVPGREPRPLIFDGSPLLPSAVYAMQDGRLVVGRDAWHAGSSNPAGLEPHPKRHIDEDNLLLDGREVPMEAVVAAVLRHVSLEADHVAGDHLDTAVLTCPASWAGARRDRLEAAARTVFGTVTLVAEPVAAARHHLTHTPVAGAGHVLVYDLGAGTFDASVLACLPDGGVELVASTGLDDAGGLDIDAAIVDHLGETLAARDPERWRRLAEPADRIDQRARRQLWDSVRTAKEVLSRTATTIVHIPLFDEELPLGRERLDDLARPVLDRTVALCRDLSAAARSGPLLGVFLVGGASRMPLVRTLLHQALGVPPAAVDQPELAVAEGALAEPLPVPAEAWPPVAVTTPIPLRSGRRRLVAAGATVAVLVAAAGAVWLGTREDRPPPGGAQGTPTPVASAGGTSPTPAPSSTPGPLIDPCLVGVWVSTNYIITNYIDRVPTQFNSSGGTVMTYQANGAFRHDYNRSAARTARTNGDDWRQVSRGIITGRIRTADGKLFPSALKATGESTWIRNGRQVDSIKMTADPTPSSYVCEGDSFTQFTEDYHIEFRRRSG</sequence>
<dbReference type="PANTHER" id="PTHR19375">
    <property type="entry name" value="HEAT SHOCK PROTEIN 70KDA"/>
    <property type="match status" value="1"/>
</dbReference>
<keyword evidence="4" id="KW-0346">Stress response</keyword>
<organism evidence="8 9">
    <name type="scientific">Phytohabitans suffuscus</name>
    <dbReference type="NCBI Taxonomy" id="624315"/>
    <lineage>
        <taxon>Bacteria</taxon>
        <taxon>Bacillati</taxon>
        <taxon>Actinomycetota</taxon>
        <taxon>Actinomycetes</taxon>
        <taxon>Micromonosporales</taxon>
        <taxon>Micromonosporaceae</taxon>
    </lineage>
</organism>
<evidence type="ECO:0000256" key="1">
    <source>
        <dbReference type="ARBA" id="ARBA00007381"/>
    </source>
</evidence>
<gene>
    <name evidence="8" type="ORF">Psuf_076300</name>
</gene>
<evidence type="ECO:0000256" key="6">
    <source>
        <dbReference type="RuleBase" id="RU003322"/>
    </source>
</evidence>
<evidence type="ECO:0000313" key="9">
    <source>
        <dbReference type="Proteomes" id="UP000503011"/>
    </source>
</evidence>
<reference evidence="8 9" key="1">
    <citation type="submission" date="2020-03" db="EMBL/GenBank/DDBJ databases">
        <title>Whole genome shotgun sequence of Phytohabitans suffuscus NBRC 105367.</title>
        <authorList>
            <person name="Komaki H."/>
            <person name="Tamura T."/>
        </authorList>
    </citation>
    <scope>NUCLEOTIDE SEQUENCE [LARGE SCALE GENOMIC DNA]</scope>
    <source>
        <strain evidence="8 9">NBRC 105367</strain>
    </source>
</reference>
<evidence type="ECO:0008006" key="10">
    <source>
        <dbReference type="Google" id="ProtNLM"/>
    </source>
</evidence>
<feature type="compositionally biased region" description="Low complexity" evidence="7">
    <location>
        <begin position="409"/>
        <end position="422"/>
    </location>
</feature>
<dbReference type="PRINTS" id="PR00301">
    <property type="entry name" value="HEATSHOCK70"/>
</dbReference>
<keyword evidence="5" id="KW-0143">Chaperone</keyword>
<name>A0A6F8YVZ8_9ACTN</name>
<dbReference type="Gene3D" id="3.90.640.10">
    <property type="entry name" value="Actin, Chain A, domain 4"/>
    <property type="match status" value="1"/>
</dbReference>
<protein>
    <recommendedName>
        <fullName evidence="10">Hsp70 protein</fullName>
    </recommendedName>
</protein>
<dbReference type="Gene3D" id="3.30.420.40">
    <property type="match status" value="2"/>
</dbReference>
<evidence type="ECO:0000313" key="8">
    <source>
        <dbReference type="EMBL" id="BCB90317.1"/>
    </source>
</evidence>
<dbReference type="SUPFAM" id="SSF53067">
    <property type="entry name" value="Actin-like ATPase domain"/>
    <property type="match status" value="2"/>
</dbReference>
<proteinExistence type="inferred from homology"/>
<dbReference type="GO" id="GO:0140662">
    <property type="term" value="F:ATP-dependent protein folding chaperone"/>
    <property type="evidence" value="ECO:0007669"/>
    <property type="project" value="InterPro"/>
</dbReference>
<dbReference type="KEGG" id="psuu:Psuf_076300"/>
<comment type="similarity">
    <text evidence="1 6">Belongs to the heat shock protein 70 family.</text>
</comment>
<evidence type="ECO:0000256" key="2">
    <source>
        <dbReference type="ARBA" id="ARBA00022741"/>
    </source>
</evidence>
<keyword evidence="2 6" id="KW-0547">Nucleotide-binding</keyword>
<feature type="region of interest" description="Disordered" evidence="7">
    <location>
        <begin position="397"/>
        <end position="431"/>
    </location>
</feature>
<dbReference type="Pfam" id="PF00012">
    <property type="entry name" value="HSP70"/>
    <property type="match status" value="1"/>
</dbReference>
<evidence type="ECO:0000256" key="3">
    <source>
        <dbReference type="ARBA" id="ARBA00022840"/>
    </source>
</evidence>
<dbReference type="AlphaFoldDB" id="A0A6F8YVZ8"/>
<keyword evidence="9" id="KW-1185">Reference proteome</keyword>
<evidence type="ECO:0000256" key="7">
    <source>
        <dbReference type="SAM" id="MobiDB-lite"/>
    </source>
</evidence>